<evidence type="ECO:0000256" key="5">
    <source>
        <dbReference type="ARBA" id="ARBA00023124"/>
    </source>
</evidence>
<gene>
    <name evidence="10" type="ORF">ACG01O_15580</name>
</gene>
<dbReference type="Gene3D" id="3.90.1680.10">
    <property type="entry name" value="SOS response associated peptidase-like"/>
    <property type="match status" value="1"/>
</dbReference>
<name>A0ABW7H1S7_9BURK</name>
<keyword evidence="2 8" id="KW-0645">Protease</keyword>
<dbReference type="InterPro" id="IPR003738">
    <property type="entry name" value="SRAP"/>
</dbReference>
<dbReference type="PANTHER" id="PTHR13604:SF0">
    <property type="entry name" value="ABASIC SITE PROCESSING PROTEIN HMCES"/>
    <property type="match status" value="1"/>
</dbReference>
<evidence type="ECO:0000313" key="11">
    <source>
        <dbReference type="Proteomes" id="UP001606303"/>
    </source>
</evidence>
<protein>
    <recommendedName>
        <fullName evidence="8">Abasic site processing protein</fullName>
        <ecNumber evidence="8">3.4.-.-</ecNumber>
    </recommendedName>
</protein>
<keyword evidence="11" id="KW-1185">Reference proteome</keyword>
<evidence type="ECO:0000256" key="9">
    <source>
        <dbReference type="SAM" id="MobiDB-lite"/>
    </source>
</evidence>
<sequence>MCSNYKPVTLQDRLLAHFGVARPDDAEPPELTYAGRAAPFIVRADQRDAVACHVGRYGLLPEWAPNLAFGRRTYNCRSETMRSKPSFRQAWFEARRCVIPVEVLFENCWETGDPVRWAIVRSNGDPLAVAGLWGVWHDRDGQEVLSFTMLTVNADGHGVFGRMHPPNDEKRMPVILQPAEQDVWLHGSAAQALALIRPLPAELLRAEPDPAAWKPLAEPASWAASSDLFADDWQAAARDPKARALKARRTRSAPPPAPPQDEPPADTTGDLFG</sequence>
<evidence type="ECO:0000256" key="1">
    <source>
        <dbReference type="ARBA" id="ARBA00008136"/>
    </source>
</evidence>
<reference evidence="10 11" key="1">
    <citation type="submission" date="2024-08" db="EMBL/GenBank/DDBJ databases">
        <authorList>
            <person name="Lu H."/>
        </authorList>
    </citation>
    <scope>NUCLEOTIDE SEQUENCE [LARGE SCALE GENOMIC DNA]</scope>
    <source>
        <strain evidence="10 11">BYS87W</strain>
    </source>
</reference>
<comment type="caution">
    <text evidence="10">The sequence shown here is derived from an EMBL/GenBank/DDBJ whole genome shotgun (WGS) entry which is preliminary data.</text>
</comment>
<feature type="compositionally biased region" description="Pro residues" evidence="9">
    <location>
        <begin position="253"/>
        <end position="262"/>
    </location>
</feature>
<dbReference type="Pfam" id="PF02586">
    <property type="entry name" value="SRAP"/>
    <property type="match status" value="1"/>
</dbReference>
<organism evidence="10 11">
    <name type="scientific">Pelomonas baiyunensis</name>
    <dbReference type="NCBI Taxonomy" id="3299026"/>
    <lineage>
        <taxon>Bacteria</taxon>
        <taxon>Pseudomonadati</taxon>
        <taxon>Pseudomonadota</taxon>
        <taxon>Betaproteobacteria</taxon>
        <taxon>Burkholderiales</taxon>
        <taxon>Sphaerotilaceae</taxon>
        <taxon>Roseateles</taxon>
    </lineage>
</organism>
<evidence type="ECO:0000256" key="4">
    <source>
        <dbReference type="ARBA" id="ARBA00022801"/>
    </source>
</evidence>
<feature type="region of interest" description="Disordered" evidence="9">
    <location>
        <begin position="233"/>
        <end position="273"/>
    </location>
</feature>
<dbReference type="SUPFAM" id="SSF143081">
    <property type="entry name" value="BB1717-like"/>
    <property type="match status" value="1"/>
</dbReference>
<evidence type="ECO:0000256" key="8">
    <source>
        <dbReference type="RuleBase" id="RU364100"/>
    </source>
</evidence>
<proteinExistence type="inferred from homology"/>
<keyword evidence="7" id="KW-0456">Lyase</keyword>
<dbReference type="PANTHER" id="PTHR13604">
    <property type="entry name" value="DC12-RELATED"/>
    <property type="match status" value="1"/>
</dbReference>
<dbReference type="EMBL" id="JBIGIB010000004">
    <property type="protein sequence ID" value="MFG6468047.1"/>
    <property type="molecule type" value="Genomic_DNA"/>
</dbReference>
<evidence type="ECO:0000256" key="6">
    <source>
        <dbReference type="ARBA" id="ARBA00023125"/>
    </source>
</evidence>
<dbReference type="EC" id="3.4.-.-" evidence="8"/>
<keyword evidence="6" id="KW-0238">DNA-binding</keyword>
<dbReference type="GO" id="GO:0016787">
    <property type="term" value="F:hydrolase activity"/>
    <property type="evidence" value="ECO:0007669"/>
    <property type="project" value="UniProtKB-KW"/>
</dbReference>
<evidence type="ECO:0000313" key="10">
    <source>
        <dbReference type="EMBL" id="MFG6468047.1"/>
    </source>
</evidence>
<keyword evidence="3" id="KW-0227">DNA damage</keyword>
<keyword evidence="5" id="KW-0190">Covalent protein-DNA linkage</keyword>
<evidence type="ECO:0000256" key="3">
    <source>
        <dbReference type="ARBA" id="ARBA00022763"/>
    </source>
</evidence>
<evidence type="ECO:0000256" key="7">
    <source>
        <dbReference type="ARBA" id="ARBA00023239"/>
    </source>
</evidence>
<keyword evidence="4 8" id="KW-0378">Hydrolase</keyword>
<accession>A0ABW7H1S7</accession>
<evidence type="ECO:0000256" key="2">
    <source>
        <dbReference type="ARBA" id="ARBA00022670"/>
    </source>
</evidence>
<dbReference type="RefSeq" id="WP_394385952.1">
    <property type="nucleotide sequence ID" value="NZ_JBIGIB010000004.1"/>
</dbReference>
<comment type="similarity">
    <text evidence="1 8">Belongs to the SOS response-associated peptidase family.</text>
</comment>
<dbReference type="Proteomes" id="UP001606303">
    <property type="component" value="Unassembled WGS sequence"/>
</dbReference>
<dbReference type="InterPro" id="IPR036590">
    <property type="entry name" value="SRAP-like"/>
</dbReference>